<reference evidence="1 2" key="1">
    <citation type="submission" date="2015-12" db="EMBL/GenBank/DDBJ databases">
        <title>Genome sequence of Oceanibaculum pacificum MCCC 1A02656.</title>
        <authorList>
            <person name="Lu L."/>
            <person name="Lai Q."/>
            <person name="Shao Z."/>
            <person name="Qian P."/>
        </authorList>
    </citation>
    <scope>NUCLEOTIDE SEQUENCE [LARGE SCALE GENOMIC DNA]</scope>
    <source>
        <strain evidence="1 2">MCCC 1A02656</strain>
    </source>
</reference>
<sequence length="99" mass="10842">MAALRPGDFGDEMMDAEGRAVDGSCWEIAGWRYKRNPVLRLNPEDWAMVRLWGQYRGGGLGGVGHLPEAGGTGDQAAIMLDAFALMSEAVRPFEEKDRS</sequence>
<dbReference type="STRING" id="580166.AUP43_03365"/>
<dbReference type="RefSeq" id="WP_067559269.1">
    <property type="nucleotide sequence ID" value="NZ_LPXN01000149.1"/>
</dbReference>
<dbReference type="OrthoDB" id="7306955at2"/>
<gene>
    <name evidence="1" type="ORF">AUP43_03365</name>
</gene>
<dbReference type="AlphaFoldDB" id="A0A154VP91"/>
<evidence type="ECO:0000313" key="2">
    <source>
        <dbReference type="Proteomes" id="UP000076400"/>
    </source>
</evidence>
<dbReference type="EMBL" id="LPXN01000149">
    <property type="protein sequence ID" value="KZD03071.1"/>
    <property type="molecule type" value="Genomic_DNA"/>
</dbReference>
<organism evidence="1 2">
    <name type="scientific">Oceanibaculum pacificum</name>
    <dbReference type="NCBI Taxonomy" id="580166"/>
    <lineage>
        <taxon>Bacteria</taxon>
        <taxon>Pseudomonadati</taxon>
        <taxon>Pseudomonadota</taxon>
        <taxon>Alphaproteobacteria</taxon>
        <taxon>Rhodospirillales</taxon>
        <taxon>Oceanibaculaceae</taxon>
        <taxon>Oceanibaculum</taxon>
    </lineage>
</organism>
<evidence type="ECO:0000313" key="1">
    <source>
        <dbReference type="EMBL" id="KZD03071.1"/>
    </source>
</evidence>
<proteinExistence type="predicted"/>
<dbReference type="Proteomes" id="UP000076400">
    <property type="component" value="Unassembled WGS sequence"/>
</dbReference>
<name>A0A154VP91_9PROT</name>
<protein>
    <submittedName>
        <fullName evidence="1">Uncharacterized protein</fullName>
    </submittedName>
</protein>
<keyword evidence="2" id="KW-1185">Reference proteome</keyword>
<comment type="caution">
    <text evidence="1">The sequence shown here is derived from an EMBL/GenBank/DDBJ whole genome shotgun (WGS) entry which is preliminary data.</text>
</comment>
<accession>A0A154VP91</accession>